<evidence type="ECO:0000313" key="9">
    <source>
        <dbReference type="Proteomes" id="UP000275267"/>
    </source>
</evidence>
<dbReference type="PANTHER" id="PTHR11654">
    <property type="entry name" value="OLIGOPEPTIDE TRANSPORTER-RELATED"/>
    <property type="match status" value="1"/>
</dbReference>
<evidence type="ECO:0000256" key="4">
    <source>
        <dbReference type="ARBA" id="ARBA00022989"/>
    </source>
</evidence>
<dbReference type="InterPro" id="IPR000109">
    <property type="entry name" value="POT_fam"/>
</dbReference>
<reference evidence="9" key="1">
    <citation type="journal article" date="2019" name="Nat. Commun.">
        <title>The genome of broomcorn millet.</title>
        <authorList>
            <person name="Zou C."/>
            <person name="Miki D."/>
            <person name="Li D."/>
            <person name="Tang Q."/>
            <person name="Xiao L."/>
            <person name="Rajput S."/>
            <person name="Deng P."/>
            <person name="Jia W."/>
            <person name="Huang R."/>
            <person name="Zhang M."/>
            <person name="Sun Y."/>
            <person name="Hu J."/>
            <person name="Fu X."/>
            <person name="Schnable P.S."/>
            <person name="Li F."/>
            <person name="Zhang H."/>
            <person name="Feng B."/>
            <person name="Zhu X."/>
            <person name="Liu R."/>
            <person name="Schnable J.C."/>
            <person name="Zhu J.-K."/>
            <person name="Zhang H."/>
        </authorList>
    </citation>
    <scope>NUCLEOTIDE SEQUENCE [LARGE SCALE GENOMIC DNA]</scope>
</reference>
<accession>A0A3L6SQE2</accession>
<feature type="transmembrane region" description="Helical" evidence="7">
    <location>
        <begin position="80"/>
        <end position="100"/>
    </location>
</feature>
<evidence type="ECO:0000256" key="6">
    <source>
        <dbReference type="SAM" id="MobiDB-lite"/>
    </source>
</evidence>
<protein>
    <submittedName>
        <fullName evidence="8">Protein NRT1/ PTR FAMILY 1.2-like</fullName>
    </submittedName>
</protein>
<evidence type="ECO:0000256" key="5">
    <source>
        <dbReference type="ARBA" id="ARBA00023136"/>
    </source>
</evidence>
<evidence type="ECO:0000256" key="3">
    <source>
        <dbReference type="ARBA" id="ARBA00022692"/>
    </source>
</evidence>
<evidence type="ECO:0000313" key="8">
    <source>
        <dbReference type="EMBL" id="RLN24892.1"/>
    </source>
</evidence>
<keyword evidence="9" id="KW-1185">Reference proteome</keyword>
<dbReference type="EMBL" id="PQIB02000004">
    <property type="protein sequence ID" value="RLN24892.1"/>
    <property type="molecule type" value="Genomic_DNA"/>
</dbReference>
<dbReference type="GO" id="GO:0016020">
    <property type="term" value="C:membrane"/>
    <property type="evidence" value="ECO:0007669"/>
    <property type="project" value="UniProtKB-SubCell"/>
</dbReference>
<comment type="caution">
    <text evidence="8">The sequence shown here is derived from an EMBL/GenBank/DDBJ whole genome shotgun (WGS) entry which is preliminary data.</text>
</comment>
<dbReference type="InterPro" id="IPR036259">
    <property type="entry name" value="MFS_trans_sf"/>
</dbReference>
<proteinExistence type="inferred from homology"/>
<dbReference type="OrthoDB" id="8904098at2759"/>
<gene>
    <name evidence="8" type="ORF">C2845_PM07G23810</name>
</gene>
<keyword evidence="5 7" id="KW-0472">Membrane</keyword>
<evidence type="ECO:0000256" key="7">
    <source>
        <dbReference type="SAM" id="Phobius"/>
    </source>
</evidence>
<keyword evidence="4 7" id="KW-1133">Transmembrane helix</keyword>
<feature type="region of interest" description="Disordered" evidence="6">
    <location>
        <begin position="158"/>
        <end position="182"/>
    </location>
</feature>
<dbReference type="Proteomes" id="UP000275267">
    <property type="component" value="Unassembled WGS sequence"/>
</dbReference>
<dbReference type="AlphaFoldDB" id="A0A3L6SQE2"/>
<sequence>MCLLCLTAILPVYKRTPECAVRLADCVVVPWQLPLLFTSFALMSLGSGGIRPCTLAFGADQLDKRDNSARNVRTLQTFFNWYYTVLGLSIVFAATVIVYIQQARGWVVGFSVPVVLMVTALTLFLHGSPFYLKAAADRSAILGLVQVLVASYKNRHEPMPPETADASSFYNKAGSKPRTPTNKLRYGTLLQTKI</sequence>
<dbReference type="Gene3D" id="1.20.1250.20">
    <property type="entry name" value="MFS general substrate transporter like domains"/>
    <property type="match status" value="1"/>
</dbReference>
<evidence type="ECO:0000256" key="1">
    <source>
        <dbReference type="ARBA" id="ARBA00004141"/>
    </source>
</evidence>
<evidence type="ECO:0000256" key="2">
    <source>
        <dbReference type="ARBA" id="ARBA00005982"/>
    </source>
</evidence>
<name>A0A3L6SQE2_PANMI</name>
<organism evidence="8 9">
    <name type="scientific">Panicum miliaceum</name>
    <name type="common">Proso millet</name>
    <name type="synonym">Broomcorn millet</name>
    <dbReference type="NCBI Taxonomy" id="4540"/>
    <lineage>
        <taxon>Eukaryota</taxon>
        <taxon>Viridiplantae</taxon>
        <taxon>Streptophyta</taxon>
        <taxon>Embryophyta</taxon>
        <taxon>Tracheophyta</taxon>
        <taxon>Spermatophyta</taxon>
        <taxon>Magnoliopsida</taxon>
        <taxon>Liliopsida</taxon>
        <taxon>Poales</taxon>
        <taxon>Poaceae</taxon>
        <taxon>PACMAD clade</taxon>
        <taxon>Panicoideae</taxon>
        <taxon>Panicodae</taxon>
        <taxon>Paniceae</taxon>
        <taxon>Panicinae</taxon>
        <taxon>Panicum</taxon>
        <taxon>Panicum sect. Panicum</taxon>
    </lineage>
</organism>
<keyword evidence="3 7" id="KW-0812">Transmembrane</keyword>
<comment type="subcellular location">
    <subcellularLocation>
        <location evidence="1">Membrane</location>
        <topology evidence="1">Multi-pass membrane protein</topology>
    </subcellularLocation>
</comment>
<comment type="similarity">
    <text evidence="2">Belongs to the major facilitator superfamily. Proton-dependent oligopeptide transporter (POT/PTR) (TC 2.A.17) family.</text>
</comment>
<dbReference type="Pfam" id="PF00854">
    <property type="entry name" value="PTR2"/>
    <property type="match status" value="1"/>
</dbReference>
<feature type="transmembrane region" description="Helical" evidence="7">
    <location>
        <begin position="106"/>
        <end position="125"/>
    </location>
</feature>
<dbReference type="SUPFAM" id="SSF103473">
    <property type="entry name" value="MFS general substrate transporter"/>
    <property type="match status" value="1"/>
</dbReference>
<dbReference type="GO" id="GO:0022857">
    <property type="term" value="F:transmembrane transporter activity"/>
    <property type="evidence" value="ECO:0007669"/>
    <property type="project" value="InterPro"/>
</dbReference>